<evidence type="ECO:0000313" key="2">
    <source>
        <dbReference type="EMBL" id="KAK7275384.1"/>
    </source>
</evidence>
<keyword evidence="1" id="KW-1133">Transmembrane helix</keyword>
<dbReference type="EMBL" id="JAYWIO010000003">
    <property type="protein sequence ID" value="KAK7275384.1"/>
    <property type="molecule type" value="Genomic_DNA"/>
</dbReference>
<reference evidence="2 3" key="1">
    <citation type="submission" date="2024-01" db="EMBL/GenBank/DDBJ databases">
        <title>The genomes of 5 underutilized Papilionoideae crops provide insights into root nodulation and disease resistanc.</title>
        <authorList>
            <person name="Yuan L."/>
        </authorList>
    </citation>
    <scope>NUCLEOTIDE SEQUENCE [LARGE SCALE GENOMIC DNA]</scope>
    <source>
        <strain evidence="2">ZHUSHIDOU_FW_LH</strain>
        <tissue evidence="2">Leaf</tissue>
    </source>
</reference>
<dbReference type="AlphaFoldDB" id="A0AAN9FFB9"/>
<sequence>MAAAEIRALWQRTANRCFVQEDAKRAPKLACATSKLVDVGQVSAADESDHAAVNVADLSRKSSFLNLPPDSRWWLMQPNQGFQKFLAYEQLNALEGEVEILKDSDENEAYELDDTQFGDDNHDSSDYIQREFQADIMKKTSKDRMQEAYDKNSQAFPEIMDMIAKQTNDFSLDSDYSWIEGDKARPWWRTTDRDELASFVSQKSVVHVENCDLPPPQKKYLTREPCADISDEKIKTASFDYEAKSRCFSNLTDQEKGSVDSELMDNKQWPSANKRQLYFASGKSSSDITIHEDVAGRFSEGDPSKTQLMEALCHSQTRAREAEEVAKQAYGEKEYIIGLFFKQASQLFAYKQWFRLLQLETLYIQIKNKDQPISSLFPMALPWMPLEGGIPRKRKHKFANAKQESQAKPKSDATTTYAVAFALGMSLVGAGLLLGWSVGWMLPRL</sequence>
<protein>
    <submittedName>
        <fullName evidence="2">Uncharacterized protein</fullName>
    </submittedName>
</protein>
<proteinExistence type="predicted"/>
<gene>
    <name evidence="2" type="ORF">RIF29_16500</name>
</gene>
<comment type="caution">
    <text evidence="2">The sequence shown here is derived from an EMBL/GenBank/DDBJ whole genome shotgun (WGS) entry which is preliminary data.</text>
</comment>
<dbReference type="Proteomes" id="UP001372338">
    <property type="component" value="Unassembled WGS sequence"/>
</dbReference>
<keyword evidence="3" id="KW-1185">Reference proteome</keyword>
<accession>A0AAN9FFB9</accession>
<feature type="transmembrane region" description="Helical" evidence="1">
    <location>
        <begin position="417"/>
        <end position="442"/>
    </location>
</feature>
<dbReference type="PANTHER" id="PTHR33868">
    <property type="entry name" value="EXPRESSED PROTEIN"/>
    <property type="match status" value="1"/>
</dbReference>
<keyword evidence="1" id="KW-0812">Transmembrane</keyword>
<organism evidence="2 3">
    <name type="scientific">Crotalaria pallida</name>
    <name type="common">Smooth rattlebox</name>
    <name type="synonym">Crotalaria striata</name>
    <dbReference type="NCBI Taxonomy" id="3830"/>
    <lineage>
        <taxon>Eukaryota</taxon>
        <taxon>Viridiplantae</taxon>
        <taxon>Streptophyta</taxon>
        <taxon>Embryophyta</taxon>
        <taxon>Tracheophyta</taxon>
        <taxon>Spermatophyta</taxon>
        <taxon>Magnoliopsida</taxon>
        <taxon>eudicotyledons</taxon>
        <taxon>Gunneridae</taxon>
        <taxon>Pentapetalae</taxon>
        <taxon>rosids</taxon>
        <taxon>fabids</taxon>
        <taxon>Fabales</taxon>
        <taxon>Fabaceae</taxon>
        <taxon>Papilionoideae</taxon>
        <taxon>50 kb inversion clade</taxon>
        <taxon>genistoids sensu lato</taxon>
        <taxon>core genistoids</taxon>
        <taxon>Crotalarieae</taxon>
        <taxon>Crotalaria</taxon>
    </lineage>
</organism>
<evidence type="ECO:0000313" key="3">
    <source>
        <dbReference type="Proteomes" id="UP001372338"/>
    </source>
</evidence>
<keyword evidence="1" id="KW-0472">Membrane</keyword>
<dbReference type="PANTHER" id="PTHR33868:SF2">
    <property type="entry name" value="EXPRESSED PROTEIN"/>
    <property type="match status" value="1"/>
</dbReference>
<evidence type="ECO:0000256" key="1">
    <source>
        <dbReference type="SAM" id="Phobius"/>
    </source>
</evidence>
<name>A0AAN9FFB9_CROPI</name>